<name>G6XKV6_9PROT</name>
<dbReference type="AlphaFoldDB" id="G6XKV6"/>
<protein>
    <submittedName>
        <fullName evidence="1">Uncharacterized protein</fullName>
    </submittedName>
</protein>
<proteinExistence type="predicted"/>
<sequence>MAVTLGAASCAPPDATVTAAGALDEVASTVMMSLPAA</sequence>
<evidence type="ECO:0000313" key="1">
    <source>
        <dbReference type="EMBL" id="EHH67551.1"/>
    </source>
</evidence>
<dbReference type="EMBL" id="AGQV01000008">
    <property type="protein sequence ID" value="EHH67551.1"/>
    <property type="molecule type" value="Genomic_DNA"/>
</dbReference>
<dbReference type="Proteomes" id="UP000004949">
    <property type="component" value="Unassembled WGS sequence"/>
</dbReference>
<gene>
    <name evidence="1" type="ORF">GMO_21220</name>
</gene>
<comment type="caution">
    <text evidence="1">The sequence shown here is derived from an EMBL/GenBank/DDBJ whole genome shotgun (WGS) entry which is preliminary data.</text>
</comment>
<evidence type="ECO:0000313" key="2">
    <source>
        <dbReference type="Proteomes" id="UP000004949"/>
    </source>
</evidence>
<dbReference type="PATRIC" id="fig|1088869.3.peg.2116"/>
<accession>G6XKV6</accession>
<keyword evidence="2" id="KW-1185">Reference proteome</keyword>
<organism evidence="1 2">
    <name type="scientific">Gluconobacter morbifer G707</name>
    <dbReference type="NCBI Taxonomy" id="1088869"/>
    <lineage>
        <taxon>Bacteria</taxon>
        <taxon>Pseudomonadati</taxon>
        <taxon>Pseudomonadota</taxon>
        <taxon>Alphaproteobacteria</taxon>
        <taxon>Acetobacterales</taxon>
        <taxon>Acetobacteraceae</taxon>
        <taxon>Gluconobacter</taxon>
    </lineage>
</organism>
<reference evidence="1 2" key="1">
    <citation type="submission" date="2011-10" db="EMBL/GenBank/DDBJ databases">
        <title>Genome sequence of Gluconobacter morbifer G707, isolated from Drosophila gut.</title>
        <authorList>
            <person name="Lee W.-J."/>
            <person name="Kim E.-K."/>
        </authorList>
    </citation>
    <scope>NUCLEOTIDE SEQUENCE [LARGE SCALE GENOMIC DNA]</scope>
    <source>
        <strain evidence="1 2">G707</strain>
    </source>
</reference>